<evidence type="ECO:0000313" key="3">
    <source>
        <dbReference type="Proteomes" id="UP000503640"/>
    </source>
</evidence>
<keyword evidence="3" id="KW-1185">Reference proteome</keyword>
<reference evidence="3" key="1">
    <citation type="journal article" date="2020" name="Appl. Environ. Microbiol.">
        <title>Diazotrophic Anaeromyxobacter Isolates from Soils.</title>
        <authorList>
            <person name="Masuda Y."/>
            <person name="Yamanaka H."/>
            <person name="Xu Z.X."/>
            <person name="Shiratori Y."/>
            <person name="Aono T."/>
            <person name="Amachi S."/>
            <person name="Senoo K."/>
            <person name="Itoh H."/>
        </authorList>
    </citation>
    <scope>NUCLEOTIDE SEQUENCE [LARGE SCALE GENOMIC DNA]</scope>
    <source>
        <strain evidence="3">R267</strain>
    </source>
</reference>
<dbReference type="Proteomes" id="UP000503640">
    <property type="component" value="Unassembled WGS sequence"/>
</dbReference>
<protein>
    <submittedName>
        <fullName evidence="2">Uncharacterized protein</fullName>
    </submittedName>
</protein>
<gene>
    <name evidence="2" type="ORF">AMYX_12990</name>
</gene>
<comment type="caution">
    <text evidence="2">The sequence shown here is derived from an EMBL/GenBank/DDBJ whole genome shotgun (WGS) entry which is preliminary data.</text>
</comment>
<dbReference type="EMBL" id="BJTG01000003">
    <property type="protein sequence ID" value="GEJ56558.1"/>
    <property type="molecule type" value="Genomic_DNA"/>
</dbReference>
<feature type="chain" id="PRO_5029724200" evidence="1">
    <location>
        <begin position="28"/>
        <end position="639"/>
    </location>
</feature>
<accession>A0A7I9VK42</accession>
<dbReference type="AlphaFoldDB" id="A0A7I9VK42"/>
<dbReference type="RefSeq" id="WP_176064069.1">
    <property type="nucleotide sequence ID" value="NZ_BJTG01000003.1"/>
</dbReference>
<sequence>MNGRLVFPGMSLVLASFIALQPGAASASCSCPPGTTYSAAAGRCQASFNACLPGYAYDPATNRCEVSAPATTSSATCPGGSSFSVWSGKCEAANLAPCPSGYTYNSSTSKCEIAATLTPAASCPTGYAFDAASNRCVGGASSACLQFGGTWGNYEQTCTSGAALPGFNWDTETGQYVGPWYCPPAYALNTSNGSCAGPMVTASCPAGTTINAYTTKCEATASAACAAGQTYNPSNAKCDFPPLIGAAASVCPPSYTLVADVNTCAGTVNSACPAGSGFGHYEQACTSGSALPGFSWDTETLQYVGPWSCPAGFALDAGPGSCSGAPCPAGQVYDAATSACAAPAPAVATTLVCPTGSVFGVWNGKCEAANLGPCPSGYTYNSSTNKCEIAATLTPAASCPTGYAFDAASNRCAGGASSACLQFGGTWGNYEQTCTSGAALPGFSWDTETGQYVGPWYCPPAYALNTSNGSCAGPMVTASCPAGTTINAYTTKCEATASAACAAGQTYNPSNAKCDFPPVASAAAPTCPPGFILDVDGRFCAGALNSACPAGSGFGHYEQACTSGSALPGFTWDTETLQYVGPWSCPAGFALDAGPGSCSGAPCPSGAAFDAATSSCQLSGCPDGTVKSGSLCIAAAVCQ</sequence>
<evidence type="ECO:0000256" key="1">
    <source>
        <dbReference type="SAM" id="SignalP"/>
    </source>
</evidence>
<proteinExistence type="predicted"/>
<dbReference type="PROSITE" id="PS51257">
    <property type="entry name" value="PROKAR_LIPOPROTEIN"/>
    <property type="match status" value="1"/>
</dbReference>
<feature type="signal peptide" evidence="1">
    <location>
        <begin position="1"/>
        <end position="27"/>
    </location>
</feature>
<evidence type="ECO:0000313" key="2">
    <source>
        <dbReference type="EMBL" id="GEJ56558.1"/>
    </source>
</evidence>
<keyword evidence="1" id="KW-0732">Signal</keyword>
<organism evidence="2 3">
    <name type="scientific">Anaeromyxobacter diazotrophicus</name>
    <dbReference type="NCBI Taxonomy" id="2590199"/>
    <lineage>
        <taxon>Bacteria</taxon>
        <taxon>Pseudomonadati</taxon>
        <taxon>Myxococcota</taxon>
        <taxon>Myxococcia</taxon>
        <taxon>Myxococcales</taxon>
        <taxon>Cystobacterineae</taxon>
        <taxon>Anaeromyxobacteraceae</taxon>
        <taxon>Anaeromyxobacter</taxon>
    </lineage>
</organism>
<name>A0A7I9VK42_9BACT</name>